<comment type="subunit">
    <text evidence="1">Homodimer.</text>
</comment>
<dbReference type="InterPro" id="IPR008271">
    <property type="entry name" value="Ser/Thr_kinase_AS"/>
</dbReference>
<dbReference type="SMART" id="SM00220">
    <property type="entry name" value="S_TKc"/>
    <property type="match status" value="1"/>
</dbReference>
<dbReference type="InterPro" id="IPR000719">
    <property type="entry name" value="Prot_kinase_dom"/>
</dbReference>
<dbReference type="GO" id="GO:0005737">
    <property type="term" value="C:cytoplasm"/>
    <property type="evidence" value="ECO:0007669"/>
    <property type="project" value="TreeGrafter"/>
</dbReference>
<dbReference type="SUPFAM" id="SSF48371">
    <property type="entry name" value="ARM repeat"/>
    <property type="match status" value="1"/>
</dbReference>
<dbReference type="EC" id="2.7.11.1" evidence="2"/>
<dbReference type="FunFam" id="3.30.200.20:FF:000042">
    <property type="entry name" value="Aurora kinase A"/>
    <property type="match status" value="1"/>
</dbReference>
<evidence type="ECO:0000256" key="8">
    <source>
        <dbReference type="ARBA" id="ARBA00047899"/>
    </source>
</evidence>
<evidence type="ECO:0000256" key="5">
    <source>
        <dbReference type="ARBA" id="ARBA00022741"/>
    </source>
</evidence>
<dbReference type="Gene3D" id="1.10.510.10">
    <property type="entry name" value="Transferase(Phosphotransferase) domain 1"/>
    <property type="match status" value="1"/>
</dbReference>
<dbReference type="PANTHER" id="PTHR22983">
    <property type="entry name" value="PROTEIN KINASE RELATED"/>
    <property type="match status" value="1"/>
</dbReference>
<evidence type="ECO:0000256" key="9">
    <source>
        <dbReference type="ARBA" id="ARBA00048679"/>
    </source>
</evidence>
<comment type="catalytic activity">
    <reaction evidence="9">
        <text>L-seryl-[protein] + ATP = O-phospho-L-seryl-[protein] + ADP + H(+)</text>
        <dbReference type="Rhea" id="RHEA:17989"/>
        <dbReference type="Rhea" id="RHEA-COMP:9863"/>
        <dbReference type="Rhea" id="RHEA-COMP:11604"/>
        <dbReference type="ChEBI" id="CHEBI:15378"/>
        <dbReference type="ChEBI" id="CHEBI:29999"/>
        <dbReference type="ChEBI" id="CHEBI:30616"/>
        <dbReference type="ChEBI" id="CHEBI:83421"/>
        <dbReference type="ChEBI" id="CHEBI:456216"/>
        <dbReference type="EC" id="2.7.11.1"/>
    </reaction>
</comment>
<dbReference type="Pfam" id="PF00069">
    <property type="entry name" value="Pkinase"/>
    <property type="match status" value="1"/>
</dbReference>
<keyword evidence="3" id="KW-0723">Serine/threonine-protein kinase</keyword>
<evidence type="ECO:0000256" key="6">
    <source>
        <dbReference type="ARBA" id="ARBA00022777"/>
    </source>
</evidence>
<dbReference type="FunFam" id="1.10.510.10:FF:000571">
    <property type="entry name" value="Maternal embryonic leucine zipper kinase"/>
    <property type="match status" value="1"/>
</dbReference>
<dbReference type="InterPro" id="IPR016024">
    <property type="entry name" value="ARM-type_fold"/>
</dbReference>
<dbReference type="GO" id="GO:0004674">
    <property type="term" value="F:protein serine/threonine kinase activity"/>
    <property type="evidence" value="ECO:0007669"/>
    <property type="project" value="UniProtKB-KW"/>
</dbReference>
<keyword evidence="7 10" id="KW-0067">ATP-binding</keyword>
<feature type="compositionally biased region" description="Basic and acidic residues" evidence="11">
    <location>
        <begin position="463"/>
        <end position="478"/>
    </location>
</feature>
<feature type="binding site" evidence="10">
    <location>
        <position position="33"/>
    </location>
    <ligand>
        <name>ATP</name>
        <dbReference type="ChEBI" id="CHEBI:30616"/>
    </ligand>
</feature>
<keyword evidence="6 13" id="KW-0418">Kinase</keyword>
<evidence type="ECO:0000256" key="7">
    <source>
        <dbReference type="ARBA" id="ARBA00022840"/>
    </source>
</evidence>
<accession>A0A8D8EUV9</accession>
<dbReference type="PANTHER" id="PTHR22983:SF6">
    <property type="entry name" value="SERINE_THREONINE-PROTEIN KINASE 36"/>
    <property type="match status" value="1"/>
</dbReference>
<keyword evidence="5 10" id="KW-0547">Nucleotide-binding</keyword>
<name>A0A8D8EUV9_CULPI</name>
<dbReference type="EMBL" id="HBUE01010484">
    <property type="protein sequence ID" value="CAG6448136.1"/>
    <property type="molecule type" value="Transcribed_RNA"/>
</dbReference>
<dbReference type="AlphaFoldDB" id="A0A8D8EUV9"/>
<feature type="region of interest" description="Disordered" evidence="11">
    <location>
        <begin position="456"/>
        <end position="489"/>
    </location>
</feature>
<evidence type="ECO:0000313" key="13">
    <source>
        <dbReference type="EMBL" id="CAG6448136.1"/>
    </source>
</evidence>
<dbReference type="InterPro" id="IPR017441">
    <property type="entry name" value="Protein_kinase_ATP_BS"/>
</dbReference>
<organism evidence="13">
    <name type="scientific">Culex pipiens</name>
    <name type="common">House mosquito</name>
    <dbReference type="NCBI Taxonomy" id="7175"/>
    <lineage>
        <taxon>Eukaryota</taxon>
        <taxon>Metazoa</taxon>
        <taxon>Ecdysozoa</taxon>
        <taxon>Arthropoda</taxon>
        <taxon>Hexapoda</taxon>
        <taxon>Insecta</taxon>
        <taxon>Pterygota</taxon>
        <taxon>Neoptera</taxon>
        <taxon>Endopterygota</taxon>
        <taxon>Diptera</taxon>
        <taxon>Nematocera</taxon>
        <taxon>Culicoidea</taxon>
        <taxon>Culicidae</taxon>
        <taxon>Culicinae</taxon>
        <taxon>Culicini</taxon>
        <taxon>Culex</taxon>
        <taxon>Culex</taxon>
    </lineage>
</organism>
<evidence type="ECO:0000256" key="1">
    <source>
        <dbReference type="ARBA" id="ARBA00011738"/>
    </source>
</evidence>
<evidence type="ECO:0000259" key="12">
    <source>
        <dbReference type="PROSITE" id="PS50011"/>
    </source>
</evidence>
<dbReference type="PROSITE" id="PS00108">
    <property type="entry name" value="PROTEIN_KINASE_ST"/>
    <property type="match status" value="1"/>
</dbReference>
<reference evidence="13" key="1">
    <citation type="submission" date="2021-05" db="EMBL/GenBank/DDBJ databases">
        <authorList>
            <person name="Alioto T."/>
            <person name="Alioto T."/>
            <person name="Gomez Garrido J."/>
        </authorList>
    </citation>
    <scope>NUCLEOTIDE SEQUENCE</scope>
</reference>
<evidence type="ECO:0000256" key="4">
    <source>
        <dbReference type="ARBA" id="ARBA00022679"/>
    </source>
</evidence>
<dbReference type="GO" id="GO:0007224">
    <property type="term" value="P:smoothened signaling pathway"/>
    <property type="evidence" value="ECO:0007669"/>
    <property type="project" value="TreeGrafter"/>
</dbReference>
<comment type="catalytic activity">
    <reaction evidence="8">
        <text>L-threonyl-[protein] + ATP = O-phospho-L-threonyl-[protein] + ADP + H(+)</text>
        <dbReference type="Rhea" id="RHEA:46608"/>
        <dbReference type="Rhea" id="RHEA-COMP:11060"/>
        <dbReference type="Rhea" id="RHEA-COMP:11605"/>
        <dbReference type="ChEBI" id="CHEBI:15378"/>
        <dbReference type="ChEBI" id="CHEBI:30013"/>
        <dbReference type="ChEBI" id="CHEBI:30616"/>
        <dbReference type="ChEBI" id="CHEBI:61977"/>
        <dbReference type="ChEBI" id="CHEBI:456216"/>
        <dbReference type="EC" id="2.7.11.1"/>
    </reaction>
</comment>
<dbReference type="InterPro" id="IPR011009">
    <property type="entry name" value="Kinase-like_dom_sf"/>
</dbReference>
<feature type="domain" description="Protein kinase" evidence="12">
    <location>
        <begin position="4"/>
        <end position="253"/>
    </location>
</feature>
<proteinExistence type="predicted"/>
<evidence type="ECO:0000256" key="2">
    <source>
        <dbReference type="ARBA" id="ARBA00012513"/>
    </source>
</evidence>
<dbReference type="PROSITE" id="PS50011">
    <property type="entry name" value="PROTEIN_KINASE_DOM"/>
    <property type="match status" value="1"/>
</dbReference>
<protein>
    <recommendedName>
        <fullName evidence="2">non-specific serine/threonine protein kinase</fullName>
        <ecNumber evidence="2">2.7.11.1</ecNumber>
    </recommendedName>
</protein>
<evidence type="ECO:0000256" key="11">
    <source>
        <dbReference type="SAM" id="MobiDB-lite"/>
    </source>
</evidence>
<keyword evidence="4" id="KW-0808">Transferase</keyword>
<evidence type="ECO:0000256" key="10">
    <source>
        <dbReference type="PROSITE-ProRule" id="PRU10141"/>
    </source>
</evidence>
<evidence type="ECO:0000256" key="3">
    <source>
        <dbReference type="ARBA" id="ARBA00022527"/>
    </source>
</evidence>
<sequence>MDKYAINNLVGEGSFGKVYKAIDKESKTTVALKIISKRGRSGRELKGLRGECEIQRNLQHPNIIRMLDSFETEHEIVAVTEFARTDLHSLLRDGSLGEPKTQKITYDLVSALYYLHSHRILHRDLKPQNILMDRNMTAKLCDFGFARNMTMGTHVLTSIKGTPLYMAPELLEAKPYDHHADLWSLGCIIYEMLAGEPPFSSTSMIHLVRLIRNQYIKWPSFLTTNCISFVQGLLERDPSHRMAWSKIISHPFVKGHIVILKEDIPESPFTNPLTASQCHEKKKQTNRIMYGENYEYLQSGSKRPPRTAKGSNEDDLASSRDSMNVILQSDMEYVETDAEELGAGSMMRNSQPDDEKNSIIEVPRNLNPEDFTVEYHHPLGENAEIVQDNPNLVMNNFNDNFPMLDKKGQKIIGPNELATRLNSMSLQNQSLRFKSQELERRKLSQNIDNFSIRLEKNSQSISKKPEEDSTEIDKKPEKMTPTLLPGWDSCDESQNPPIENEEWLVFLQKSMQEILDGELDSLKQQNFVSIIVAPLRNCRASAKVIENVAHLLSLPLAIDAPPAIIHDILSVYAELKLVPNLVYASKLLCNKKLTSSNSESQSQSPTPAPLTQSDASIRQLSSLEHDEVKTLTAVYDLICFLIHSGENFLNQFCDAIEILGVKELFVNFINAVRTNDGYVKLSCSILAVLNCALRELPENAEIIEQVVFHDNVDLIQMLKHGDSILRHRTCMLLRILARFSCLALQKHWNNEIKESLESLLEDRNMEVKTEAQCALDEFKYLSFIAAETAC</sequence>
<feature type="region of interest" description="Disordered" evidence="11">
    <location>
        <begin position="298"/>
        <end position="320"/>
    </location>
</feature>
<dbReference type="SUPFAM" id="SSF56112">
    <property type="entry name" value="Protein kinase-like (PK-like)"/>
    <property type="match status" value="1"/>
</dbReference>
<dbReference type="GO" id="GO:0005524">
    <property type="term" value="F:ATP binding"/>
    <property type="evidence" value="ECO:0007669"/>
    <property type="project" value="UniProtKB-UniRule"/>
</dbReference>
<dbReference type="PROSITE" id="PS00107">
    <property type="entry name" value="PROTEIN_KINASE_ATP"/>
    <property type="match status" value="1"/>
</dbReference>